<dbReference type="Gene3D" id="1.10.287.130">
    <property type="match status" value="1"/>
</dbReference>
<comment type="catalytic activity">
    <reaction evidence="1">
        <text>ATP + protein L-histidine = ADP + protein N-phospho-L-histidine.</text>
        <dbReference type="EC" id="2.7.13.3"/>
    </reaction>
</comment>
<dbReference type="GO" id="GO:0005886">
    <property type="term" value="C:plasma membrane"/>
    <property type="evidence" value="ECO:0007669"/>
    <property type="project" value="UniProtKB-SubCell"/>
</dbReference>
<evidence type="ECO:0000256" key="2">
    <source>
        <dbReference type="ARBA" id="ARBA00004236"/>
    </source>
</evidence>
<dbReference type="Gene3D" id="3.40.50.2300">
    <property type="match status" value="1"/>
</dbReference>
<keyword evidence="4" id="KW-1003">Cell membrane</keyword>
<evidence type="ECO:0000259" key="15">
    <source>
        <dbReference type="PROSITE" id="PS51746"/>
    </source>
</evidence>
<dbReference type="InterPro" id="IPR001932">
    <property type="entry name" value="PPM-type_phosphatase-like_dom"/>
</dbReference>
<dbReference type="Pfam" id="PF00072">
    <property type="entry name" value="Response_reg"/>
    <property type="match status" value="1"/>
</dbReference>
<dbReference type="RefSeq" id="WP_119573188.1">
    <property type="nucleotide sequence ID" value="NZ_QXEC01000002.1"/>
</dbReference>
<dbReference type="SUPFAM" id="SSF81606">
    <property type="entry name" value="PP2C-like"/>
    <property type="match status" value="1"/>
</dbReference>
<keyword evidence="17" id="KW-1185">Reference proteome</keyword>
<keyword evidence="8" id="KW-0418">Kinase</keyword>
<dbReference type="PRINTS" id="PR00344">
    <property type="entry name" value="BCTRLSENSOR"/>
</dbReference>
<dbReference type="Pfam" id="PF02518">
    <property type="entry name" value="HATPase_c"/>
    <property type="match status" value="1"/>
</dbReference>
<feature type="domain" description="Histidine kinase" evidence="13">
    <location>
        <begin position="352"/>
        <end position="568"/>
    </location>
</feature>
<protein>
    <recommendedName>
        <fullName evidence="3">histidine kinase</fullName>
        <ecNumber evidence="3">2.7.13.3</ecNumber>
    </recommendedName>
</protein>
<feature type="domain" description="PPM-type phosphatase" evidence="15">
    <location>
        <begin position="890"/>
        <end position="1083"/>
    </location>
</feature>
<dbReference type="OrthoDB" id="163538at2"/>
<keyword evidence="9" id="KW-0067">ATP-binding</keyword>
<evidence type="ECO:0000256" key="11">
    <source>
        <dbReference type="ARBA" id="ARBA00023136"/>
    </source>
</evidence>
<dbReference type="GO" id="GO:0005524">
    <property type="term" value="F:ATP binding"/>
    <property type="evidence" value="ECO:0007669"/>
    <property type="project" value="UniProtKB-KW"/>
</dbReference>
<proteinExistence type="predicted"/>
<dbReference type="Pfam" id="PF07228">
    <property type="entry name" value="SpoIIE"/>
    <property type="match status" value="1"/>
</dbReference>
<keyword evidence="11" id="KW-0472">Membrane</keyword>
<dbReference type="AlphaFoldDB" id="A0A418N0S8"/>
<evidence type="ECO:0000313" key="16">
    <source>
        <dbReference type="EMBL" id="RIV40756.1"/>
    </source>
</evidence>
<dbReference type="PROSITE" id="PS50109">
    <property type="entry name" value="HIS_KIN"/>
    <property type="match status" value="1"/>
</dbReference>
<dbReference type="PANTHER" id="PTHR43547">
    <property type="entry name" value="TWO-COMPONENT HISTIDINE KINASE"/>
    <property type="match status" value="1"/>
</dbReference>
<keyword evidence="5 12" id="KW-0597">Phosphoprotein</keyword>
<keyword evidence="6" id="KW-0808">Transferase</keyword>
<dbReference type="PROSITE" id="PS50110">
    <property type="entry name" value="RESPONSE_REGULATORY"/>
    <property type="match status" value="1"/>
</dbReference>
<dbReference type="Gene3D" id="3.30.450.20">
    <property type="entry name" value="PAS domain"/>
    <property type="match status" value="1"/>
</dbReference>
<keyword evidence="7" id="KW-0547">Nucleotide-binding</keyword>
<dbReference type="SUPFAM" id="SSF47384">
    <property type="entry name" value="Homodimeric domain of signal transducing histidine kinase"/>
    <property type="match status" value="1"/>
</dbReference>
<dbReference type="Pfam" id="PF13581">
    <property type="entry name" value="HATPase_c_2"/>
    <property type="match status" value="1"/>
</dbReference>
<dbReference type="CDD" id="cd16936">
    <property type="entry name" value="HATPase_RsbW-like"/>
    <property type="match status" value="1"/>
</dbReference>
<dbReference type="CDD" id="cd16922">
    <property type="entry name" value="HATPase_EvgS-ArcB-TorS-like"/>
    <property type="match status" value="1"/>
</dbReference>
<evidence type="ECO:0000256" key="9">
    <source>
        <dbReference type="ARBA" id="ARBA00022840"/>
    </source>
</evidence>
<dbReference type="Gene3D" id="3.60.40.10">
    <property type="entry name" value="PPM-type phosphatase domain"/>
    <property type="match status" value="1"/>
</dbReference>
<dbReference type="SUPFAM" id="SSF55781">
    <property type="entry name" value="GAF domain-like"/>
    <property type="match status" value="1"/>
</dbReference>
<dbReference type="InterPro" id="IPR036890">
    <property type="entry name" value="HATPase_C_sf"/>
</dbReference>
<dbReference type="InterPro" id="IPR036457">
    <property type="entry name" value="PPM-type-like_dom_sf"/>
</dbReference>
<dbReference type="InterPro" id="IPR003594">
    <property type="entry name" value="HATPase_dom"/>
</dbReference>
<dbReference type="EMBL" id="QXEC01000002">
    <property type="protein sequence ID" value="RIV40756.1"/>
    <property type="molecule type" value="Genomic_DNA"/>
</dbReference>
<dbReference type="CDD" id="cd00082">
    <property type="entry name" value="HisKA"/>
    <property type="match status" value="1"/>
</dbReference>
<dbReference type="InterPro" id="IPR001789">
    <property type="entry name" value="Sig_transdc_resp-reg_receiver"/>
</dbReference>
<dbReference type="EC" id="2.7.13.3" evidence="3"/>
<dbReference type="Pfam" id="PF00512">
    <property type="entry name" value="HisKA"/>
    <property type="match status" value="1"/>
</dbReference>
<evidence type="ECO:0000256" key="8">
    <source>
        <dbReference type="ARBA" id="ARBA00022777"/>
    </source>
</evidence>
<dbReference type="InterPro" id="IPR011006">
    <property type="entry name" value="CheY-like_superfamily"/>
</dbReference>
<evidence type="ECO:0000256" key="10">
    <source>
        <dbReference type="ARBA" id="ARBA00023012"/>
    </source>
</evidence>
<dbReference type="SMART" id="SM00331">
    <property type="entry name" value="PP2C_SIG"/>
    <property type="match status" value="1"/>
</dbReference>
<dbReference type="PANTHER" id="PTHR43547:SF2">
    <property type="entry name" value="HYBRID SIGNAL TRANSDUCTION HISTIDINE KINASE C"/>
    <property type="match status" value="1"/>
</dbReference>
<dbReference type="InterPro" id="IPR029016">
    <property type="entry name" value="GAF-like_dom_sf"/>
</dbReference>
<dbReference type="InterPro" id="IPR004358">
    <property type="entry name" value="Sig_transdc_His_kin-like_C"/>
</dbReference>
<reference evidence="16 17" key="1">
    <citation type="submission" date="2018-08" db="EMBL/GenBank/DDBJ databases">
        <title>Jishengella sp. nov., isolated from a root of Azadirachta indica A. Juss. var. siamensis Valenton.</title>
        <authorList>
            <person name="Kuncharoen N."/>
            <person name="Tanasupawat S."/>
            <person name="Kudo T."/>
            <person name="Ohkuma M."/>
        </authorList>
    </citation>
    <scope>NUCLEOTIDE SEQUENCE [LARGE SCALE GENOMIC DNA]</scope>
    <source>
        <strain evidence="16 17">AZ1-13</strain>
    </source>
</reference>
<sequence length="1225" mass="131098">MNSAQGGADGARPSQADGGVPPLLAAAFAGGGEMGRLLADHDWSAGPLGTPDRWPAALGNAISTMLASKAQIAMFWGDELLAFYNDAYRPTIGDKHPVALGRPAREHWAETWEVLGPLLHGVLRSGESYQAQDHHFLLDRYGFVEDVYFDVSYDPIRAADGTISGVLCICSETTGRVLGERRLRALAELGTELADPGSSEELGRVAAAVLDRYRADVPFALLYLDDGDGHLRRAGVSGTEDGPVEPPARLVEVVAAGVADRVATAELLGRVPADAAEEAVVLPISATNEPAGVLVLGAARRLPLTDDYRTFFELVAAQVSRAVGKQRAYEQERARAAELAALDLAKTNFFANVSHEFRTPLTLVLGPLEDLLADPELPTTYIHRLTTMHRNALRLLKLVNTVLDFSRLESGRLAARYEPTDLADYTARLASTFRSATERAGLRLVVDCPPLAEPVYVDRDMWEKIVLNLVSNAVKFTFEGEIRIRVRAVGGAARLEVADTGVGIVAAELPYVFERFHRVPGARSRSHEGTGIGLALVRELVEMHGGQVAVDSQVDRGSTFAVTVPFGTGHLPAERVAEAAGTEREPQQAELFVAETVRWTSGPAPTAALPSAPGGPAARPTGLAAEGRILVVDDNPDLREHVARLLAPSWEVVAATDGVDALRLATDNAFDLVLTDVMMPRLDGFGLVAALRADPRTRYVPIVLLSARAGSAEEVAGLSVGADDYLTKPFSGQELIARVRANVELGQLRGQMIRRLRALADAAVAVNTARSTADVLQVAARHALSLAEAVRVVIAAGGARYEADGGGTAPVEPSFVLPLTGVAGRRLGELRVWRPSVEGVGTDEAALTQLARLVGVRLENAQLYEAEHRIATTLQHSLLPRTLPQLPGAVVASRYLPGSADVEVGGDWYDVVARDDDELVLVIGDVVGKGVPAAAAMGQLRNALRAYVLEGFGPGESLTRLNRLVGSTESRSFATVFCLWFSPRTGQLRYASAGHPSPLLIRGDEAAFLHSRALGPPVGAIPGTGYETVSGELRPGDRLLLYTDGLIEDREVAIDDALAQLQADAAQPGDHVADLIDTVVRRVADRPRRDDVAVLALEAAELHRFALRLPADPNRLSVLRKRLEDFLVAHGVSETDLFDLTVAVSEAAANAIEHPVDPVRPTIEVEVTVEDREVVATVRDTGRWRQSTGSGFRGRGLSLIRALGELSVSRTKDGTQVTLRRQLTG</sequence>
<dbReference type="SMART" id="SM00387">
    <property type="entry name" value="HATPase_c"/>
    <property type="match status" value="1"/>
</dbReference>
<dbReference type="FunFam" id="1.10.287.130:FF:000045">
    <property type="entry name" value="Two-component system sensor histidine kinase/response regulator"/>
    <property type="match status" value="1"/>
</dbReference>
<dbReference type="Gene3D" id="3.30.450.40">
    <property type="match status" value="1"/>
</dbReference>
<dbReference type="SMART" id="SM00448">
    <property type="entry name" value="REC"/>
    <property type="match status" value="1"/>
</dbReference>
<dbReference type="FunFam" id="3.30.565.10:FF:000023">
    <property type="entry name" value="PAS domain-containing sensor histidine kinase"/>
    <property type="match status" value="1"/>
</dbReference>
<dbReference type="GO" id="GO:0000155">
    <property type="term" value="F:phosphorelay sensor kinase activity"/>
    <property type="evidence" value="ECO:0007669"/>
    <property type="project" value="InterPro"/>
</dbReference>
<evidence type="ECO:0000259" key="13">
    <source>
        <dbReference type="PROSITE" id="PS50109"/>
    </source>
</evidence>
<organism evidence="16 17">
    <name type="scientific">Micromonospora radicis</name>
    <dbReference type="NCBI Taxonomy" id="1894971"/>
    <lineage>
        <taxon>Bacteria</taxon>
        <taxon>Bacillati</taxon>
        <taxon>Actinomycetota</taxon>
        <taxon>Actinomycetes</taxon>
        <taxon>Micromonosporales</taxon>
        <taxon>Micromonosporaceae</taxon>
        <taxon>Micromonospora</taxon>
    </lineage>
</organism>
<evidence type="ECO:0000256" key="5">
    <source>
        <dbReference type="ARBA" id="ARBA00022553"/>
    </source>
</evidence>
<keyword evidence="10" id="KW-0902">Two-component regulatory system</keyword>
<dbReference type="Proteomes" id="UP000283832">
    <property type="component" value="Unassembled WGS sequence"/>
</dbReference>
<dbReference type="SUPFAM" id="SSF52172">
    <property type="entry name" value="CheY-like"/>
    <property type="match status" value="1"/>
</dbReference>
<dbReference type="PROSITE" id="PS51746">
    <property type="entry name" value="PPM_2"/>
    <property type="match status" value="1"/>
</dbReference>
<evidence type="ECO:0000256" key="12">
    <source>
        <dbReference type="PROSITE-ProRule" id="PRU00169"/>
    </source>
</evidence>
<evidence type="ECO:0000256" key="7">
    <source>
        <dbReference type="ARBA" id="ARBA00022741"/>
    </source>
</evidence>
<accession>A0A418N0S8</accession>
<evidence type="ECO:0000256" key="6">
    <source>
        <dbReference type="ARBA" id="ARBA00022679"/>
    </source>
</evidence>
<evidence type="ECO:0000313" key="17">
    <source>
        <dbReference type="Proteomes" id="UP000283832"/>
    </source>
</evidence>
<comment type="subcellular location">
    <subcellularLocation>
        <location evidence="2">Cell membrane</location>
    </subcellularLocation>
</comment>
<evidence type="ECO:0000256" key="4">
    <source>
        <dbReference type="ARBA" id="ARBA00022475"/>
    </source>
</evidence>
<dbReference type="Gene3D" id="3.30.565.10">
    <property type="entry name" value="Histidine kinase-like ATPase, C-terminal domain"/>
    <property type="match status" value="2"/>
</dbReference>
<evidence type="ECO:0000256" key="1">
    <source>
        <dbReference type="ARBA" id="ARBA00000085"/>
    </source>
</evidence>
<evidence type="ECO:0000256" key="3">
    <source>
        <dbReference type="ARBA" id="ARBA00012438"/>
    </source>
</evidence>
<dbReference type="InterPro" id="IPR036097">
    <property type="entry name" value="HisK_dim/P_sf"/>
</dbReference>
<gene>
    <name evidence="16" type="ORF">D2L64_03880</name>
</gene>
<dbReference type="SUPFAM" id="SSF55874">
    <property type="entry name" value="ATPase domain of HSP90 chaperone/DNA topoisomerase II/histidine kinase"/>
    <property type="match status" value="2"/>
</dbReference>
<dbReference type="InterPro" id="IPR003661">
    <property type="entry name" value="HisK_dim/P_dom"/>
</dbReference>
<dbReference type="SMART" id="SM00388">
    <property type="entry name" value="HisKA"/>
    <property type="match status" value="1"/>
</dbReference>
<comment type="caution">
    <text evidence="16">The sequence shown here is derived from an EMBL/GenBank/DDBJ whole genome shotgun (WGS) entry which is preliminary data.</text>
</comment>
<feature type="modified residue" description="4-aspartylphosphate" evidence="12">
    <location>
        <position position="676"/>
    </location>
</feature>
<feature type="domain" description="Response regulatory" evidence="14">
    <location>
        <begin position="628"/>
        <end position="743"/>
    </location>
</feature>
<name>A0A418N0S8_9ACTN</name>
<dbReference type="InterPro" id="IPR005467">
    <property type="entry name" value="His_kinase_dom"/>
</dbReference>
<evidence type="ECO:0000259" key="14">
    <source>
        <dbReference type="PROSITE" id="PS50110"/>
    </source>
</evidence>